<evidence type="ECO:0000313" key="2">
    <source>
        <dbReference type="Proteomes" id="UP000325315"/>
    </source>
</evidence>
<organism evidence="1 2">
    <name type="scientific">Gossypium australe</name>
    <dbReference type="NCBI Taxonomy" id="47621"/>
    <lineage>
        <taxon>Eukaryota</taxon>
        <taxon>Viridiplantae</taxon>
        <taxon>Streptophyta</taxon>
        <taxon>Embryophyta</taxon>
        <taxon>Tracheophyta</taxon>
        <taxon>Spermatophyta</taxon>
        <taxon>Magnoliopsida</taxon>
        <taxon>eudicotyledons</taxon>
        <taxon>Gunneridae</taxon>
        <taxon>Pentapetalae</taxon>
        <taxon>rosids</taxon>
        <taxon>malvids</taxon>
        <taxon>Malvales</taxon>
        <taxon>Malvaceae</taxon>
        <taxon>Malvoideae</taxon>
        <taxon>Gossypium</taxon>
    </lineage>
</organism>
<keyword evidence="2" id="KW-1185">Reference proteome</keyword>
<proteinExistence type="predicted"/>
<comment type="caution">
    <text evidence="1">The sequence shown here is derived from an EMBL/GenBank/DDBJ whole genome shotgun (WGS) entry which is preliminary data.</text>
</comment>
<keyword evidence="1" id="KW-0413">Isomerase</keyword>
<dbReference type="GO" id="GO:0016853">
    <property type="term" value="F:isomerase activity"/>
    <property type="evidence" value="ECO:0007669"/>
    <property type="project" value="UniProtKB-KW"/>
</dbReference>
<dbReference type="Proteomes" id="UP000325315">
    <property type="component" value="Unassembled WGS sequence"/>
</dbReference>
<evidence type="ECO:0000313" key="1">
    <source>
        <dbReference type="EMBL" id="KAA3475380.1"/>
    </source>
</evidence>
<name>A0A5B6W1C7_9ROSI</name>
<dbReference type="EMBL" id="SMMG02000005">
    <property type="protein sequence ID" value="KAA3475380.1"/>
    <property type="molecule type" value="Genomic_DNA"/>
</dbReference>
<protein>
    <submittedName>
        <fullName evidence="1">Peptidyl-prolyl cis-trans isomerase ssp-1-like</fullName>
    </submittedName>
</protein>
<sequence>MSDVVVDSLFERDMGLGGSQDFEDDRDCNLPSDLLRMVEQDEKTDLTLQRGLFWRSIDIDRDGWRRLAQSGEFRFSQEIFDLKEERPRAAQILIKSGAYSSLATLELTMKRYDTSWGISKIKLIESDTSSVPLSGNRTMEETKCYSPEVAVGDTNFMSQGSNISLAIPEVAGSRLKIADLAILEVVRIRSKTSVWQSLRKQIEDISLAIPEFAGSRLKIADLAIPEVAGSRLKTSVWQSSDLTIPEVAGSRSKTSVWQSLKKQIEEISLAIPEFAGSRLKIADLAIPEVAGSR</sequence>
<accession>A0A5B6W1C7</accession>
<reference evidence="2" key="1">
    <citation type="journal article" date="2019" name="Plant Biotechnol. J.">
        <title>Genome sequencing of the Australian wild diploid species Gossypium australe highlights disease resistance and delayed gland morphogenesis.</title>
        <authorList>
            <person name="Cai Y."/>
            <person name="Cai X."/>
            <person name="Wang Q."/>
            <person name="Wang P."/>
            <person name="Zhang Y."/>
            <person name="Cai C."/>
            <person name="Xu Y."/>
            <person name="Wang K."/>
            <person name="Zhou Z."/>
            <person name="Wang C."/>
            <person name="Geng S."/>
            <person name="Li B."/>
            <person name="Dong Q."/>
            <person name="Hou Y."/>
            <person name="Wang H."/>
            <person name="Ai P."/>
            <person name="Liu Z."/>
            <person name="Yi F."/>
            <person name="Sun M."/>
            <person name="An G."/>
            <person name="Cheng J."/>
            <person name="Zhang Y."/>
            <person name="Shi Q."/>
            <person name="Xie Y."/>
            <person name="Shi X."/>
            <person name="Chang Y."/>
            <person name="Huang F."/>
            <person name="Chen Y."/>
            <person name="Hong S."/>
            <person name="Mi L."/>
            <person name="Sun Q."/>
            <person name="Zhang L."/>
            <person name="Zhou B."/>
            <person name="Peng R."/>
            <person name="Zhang X."/>
            <person name="Liu F."/>
        </authorList>
    </citation>
    <scope>NUCLEOTIDE SEQUENCE [LARGE SCALE GENOMIC DNA]</scope>
    <source>
        <strain evidence="2">cv. PA1801</strain>
    </source>
</reference>
<dbReference type="AlphaFoldDB" id="A0A5B6W1C7"/>
<gene>
    <name evidence="1" type="ORF">EPI10_025568</name>
</gene>
<dbReference type="OrthoDB" id="10605194at2759"/>